<accession>A0A9P6W3W6</accession>
<feature type="compositionally biased region" description="Basic residues" evidence="1">
    <location>
        <begin position="133"/>
        <end position="142"/>
    </location>
</feature>
<evidence type="ECO:0000313" key="3">
    <source>
        <dbReference type="EMBL" id="KAG0663069.1"/>
    </source>
</evidence>
<reference evidence="3 4" key="1">
    <citation type="submission" date="2020-11" db="EMBL/GenBank/DDBJ databases">
        <title>Kefir isolates.</title>
        <authorList>
            <person name="Marcisauskas S."/>
            <person name="Kim Y."/>
            <person name="Blasche S."/>
        </authorList>
    </citation>
    <scope>NUCLEOTIDE SEQUENCE [LARGE SCALE GENOMIC DNA]</scope>
    <source>
        <strain evidence="3 4">KR</strain>
    </source>
</reference>
<feature type="region of interest" description="Disordered" evidence="1">
    <location>
        <begin position="346"/>
        <end position="383"/>
    </location>
</feature>
<protein>
    <recommendedName>
        <fullName evidence="2">Complex 1 LYR protein domain-containing protein</fullName>
    </recommendedName>
</protein>
<dbReference type="Proteomes" id="UP000777482">
    <property type="component" value="Unassembled WGS sequence"/>
</dbReference>
<feature type="compositionally biased region" description="Low complexity" evidence="1">
    <location>
        <begin position="143"/>
        <end position="177"/>
    </location>
</feature>
<comment type="caution">
    <text evidence="3">The sequence shown here is derived from an EMBL/GenBank/DDBJ whole genome shotgun (WGS) entry which is preliminary data.</text>
</comment>
<sequence length="461" mass="50787">MVAGPLAAPGGGAPARSLYRSLLRTARRMPDDHRTAFVVHRVRSEFEKSRKVAEQATVAARLHEGEVYRDQLELQAAHLSALAKQALLIPVDLRAPVVASSSSSVPSTSSSSSTPRNPTSATTPTADPSSRKGPSRPPRRRPAPVVYPSDPNASPAAEAETAPPSSDARPSSSSSSSHPPPPPLDRRKLLRAFSARDTQSEVKAARTNRFMQGPEPSWVLRRRRRREQEQEQEKGGTAEKRRGGGDHGEGLRLTRGAPRALDRFPFMEEFSPRSVMRATLARRDRESRTSRARSGAAEIGPVCQPCRRETLQGALRSPSQAGAWYPLFFIWCTDARENARTCRCARTESDAKSNTTSEPAFAPDAGKKSPDEPDPAFEDFFPGTKRYTPRSRTGKGWKKQKAFFFLHMLESTSAYLATLFAPQIASYEEALETDPLVELDDFLAYSALAPPLRRELDERAE</sequence>
<dbReference type="AlphaFoldDB" id="A0A9P6W3W6"/>
<feature type="compositionally biased region" description="Basic and acidic residues" evidence="1">
    <location>
        <begin position="226"/>
        <end position="252"/>
    </location>
</feature>
<keyword evidence="4" id="KW-1185">Reference proteome</keyword>
<dbReference type="EMBL" id="PUHQ01000022">
    <property type="protein sequence ID" value="KAG0663069.1"/>
    <property type="molecule type" value="Genomic_DNA"/>
</dbReference>
<evidence type="ECO:0000313" key="4">
    <source>
        <dbReference type="Proteomes" id="UP000777482"/>
    </source>
</evidence>
<evidence type="ECO:0000256" key="1">
    <source>
        <dbReference type="SAM" id="MobiDB-lite"/>
    </source>
</evidence>
<dbReference type="Pfam" id="PF05347">
    <property type="entry name" value="Complex1_LYR"/>
    <property type="match status" value="1"/>
</dbReference>
<name>A0A9P6W3W6_RHOMI</name>
<feature type="compositionally biased region" description="Low complexity" evidence="1">
    <location>
        <begin position="100"/>
        <end position="132"/>
    </location>
</feature>
<dbReference type="InterPro" id="IPR008011">
    <property type="entry name" value="Complex1_LYR_dom"/>
</dbReference>
<gene>
    <name evidence="3" type="ORF">C6P46_002912</name>
</gene>
<evidence type="ECO:0000259" key="2">
    <source>
        <dbReference type="Pfam" id="PF05347"/>
    </source>
</evidence>
<organism evidence="3 4">
    <name type="scientific">Rhodotorula mucilaginosa</name>
    <name type="common">Yeast</name>
    <name type="synonym">Rhodotorula rubra</name>
    <dbReference type="NCBI Taxonomy" id="5537"/>
    <lineage>
        <taxon>Eukaryota</taxon>
        <taxon>Fungi</taxon>
        <taxon>Dikarya</taxon>
        <taxon>Basidiomycota</taxon>
        <taxon>Pucciniomycotina</taxon>
        <taxon>Microbotryomycetes</taxon>
        <taxon>Sporidiobolales</taxon>
        <taxon>Sporidiobolaceae</taxon>
        <taxon>Rhodotorula</taxon>
    </lineage>
</organism>
<proteinExistence type="predicted"/>
<dbReference type="CDD" id="cd20251">
    <property type="entry name" value="Complex1_LYR_SF"/>
    <property type="match status" value="1"/>
</dbReference>
<feature type="region of interest" description="Disordered" evidence="1">
    <location>
        <begin position="100"/>
        <end position="253"/>
    </location>
</feature>
<feature type="domain" description="Complex 1 LYR protein" evidence="2">
    <location>
        <begin position="15"/>
        <end position="66"/>
    </location>
</feature>
<dbReference type="OrthoDB" id="2533168at2759"/>